<feature type="binding site" evidence="1">
    <location>
        <position position="80"/>
    </location>
    <ligand>
        <name>Zn(2+)</name>
        <dbReference type="ChEBI" id="CHEBI:29105"/>
        <label>1</label>
    </ligand>
</feature>
<gene>
    <name evidence="4" type="ORF">SAMN05444158_2177</name>
</gene>
<dbReference type="GO" id="GO:0019213">
    <property type="term" value="F:deacetylase activity"/>
    <property type="evidence" value="ECO:0007669"/>
    <property type="project" value="InterPro"/>
</dbReference>
<feature type="binding site" evidence="1">
    <location>
        <position position="295"/>
    </location>
    <ligand>
        <name>Zn(2+)</name>
        <dbReference type="ChEBI" id="CHEBI:29105"/>
        <label>1</label>
    </ligand>
</feature>
<evidence type="ECO:0000313" key="5">
    <source>
        <dbReference type="Proteomes" id="UP000243904"/>
    </source>
</evidence>
<proteinExistence type="predicted"/>
<keyword evidence="1" id="KW-0862">Zinc</keyword>
<dbReference type="SUPFAM" id="SSF51338">
    <property type="entry name" value="Composite domain of metallo-dependent hydrolases"/>
    <property type="match status" value="1"/>
</dbReference>
<dbReference type="GO" id="GO:0046872">
    <property type="term" value="F:metal ion binding"/>
    <property type="evidence" value="ECO:0007669"/>
    <property type="project" value="UniProtKB-KW"/>
</dbReference>
<dbReference type="PANTHER" id="PTHR42717">
    <property type="entry name" value="DIHYDROOROTASE-RELATED"/>
    <property type="match status" value="1"/>
</dbReference>
<reference evidence="5" key="1">
    <citation type="submission" date="2016-10" db="EMBL/GenBank/DDBJ databases">
        <authorList>
            <person name="Varghese N."/>
            <person name="Submissions S."/>
        </authorList>
    </citation>
    <scope>NUCLEOTIDE SEQUENCE [LARGE SCALE GENOMIC DNA]</scope>
    <source>
        <strain evidence="5">GAS369</strain>
    </source>
</reference>
<dbReference type="SUPFAM" id="SSF51556">
    <property type="entry name" value="Metallo-dependent hydrolases"/>
    <property type="match status" value="1"/>
</dbReference>
<sequence length="393" mass="41929">MTIAVRSNSAPPDNAPTRYDLVLRGARVIDPSRDIDTRLDVAFAGGLVAEVAPQIECAAADIRDVSGLILAPGFIDLHAHVYWGATSISVKPELVAARGGVTTVVDAGSAGPGNFPGLRHHIIERSSLRILAFLNVSFPGIFAYSAPVMVGECTDLRLLDLDECIRIVNENRDLIVGIKVRVGRIASGSSGIAPLDMALEVAAETGLPVMAHVDYLPPSRKDVLMRLRPGDILTHCFKPFPNAPLRPDGEIWEEVLIARERGVIFDLGHGAGSLDFRIAKGMLAKGFVPDVLSTDLHVLNVEGPVFDLMTTLSKFHVMGLGLSDIVRSVTSAPAGAISRPQIGTLAPGAVGDATLFEVEEGSFEFRDCVGKTMQSSTRLVPRGSVFAGVWRSQ</sequence>
<dbReference type="EMBL" id="LT629750">
    <property type="protein sequence ID" value="SDS47682.1"/>
    <property type="molecule type" value="Genomic_DNA"/>
</dbReference>
<feature type="modified residue" description="N6-carboxylysine" evidence="2">
    <location>
        <position position="179"/>
    </location>
</feature>
<organism evidence="4 5">
    <name type="scientific">Bradyrhizobium canariense</name>
    <dbReference type="NCBI Taxonomy" id="255045"/>
    <lineage>
        <taxon>Bacteria</taxon>
        <taxon>Pseudomonadati</taxon>
        <taxon>Pseudomonadota</taxon>
        <taxon>Alphaproteobacteria</taxon>
        <taxon>Hyphomicrobiales</taxon>
        <taxon>Nitrobacteraceae</taxon>
        <taxon>Bradyrhizobium</taxon>
    </lineage>
</organism>
<accession>A0A1H1SIA1</accession>
<dbReference type="PANTHER" id="PTHR42717:SF1">
    <property type="entry name" value="IMIDAZOLONEPROPIONASE AND RELATED AMIDOHYDROLASES"/>
    <property type="match status" value="1"/>
</dbReference>
<feature type="binding site" evidence="1">
    <location>
        <position position="212"/>
    </location>
    <ligand>
        <name>Zn(2+)</name>
        <dbReference type="ChEBI" id="CHEBI:29105"/>
        <label>2</label>
    </ligand>
</feature>
<dbReference type="InterPro" id="IPR011059">
    <property type="entry name" value="Metal-dep_hydrolase_composite"/>
</dbReference>
<keyword evidence="5" id="KW-1185">Reference proteome</keyword>
<name>A0A1H1SIA1_9BRAD</name>
<dbReference type="PIRSF" id="PIRSF039004">
    <property type="entry name" value="ADE_EF_0837"/>
    <property type="match status" value="1"/>
</dbReference>
<dbReference type="Gene3D" id="2.30.40.10">
    <property type="entry name" value="Urease, subunit C, domain 1"/>
    <property type="match status" value="1"/>
</dbReference>
<dbReference type="Proteomes" id="UP000243904">
    <property type="component" value="Chromosome I"/>
</dbReference>
<evidence type="ECO:0000256" key="3">
    <source>
        <dbReference type="PIRSR" id="PIRSR039004-3"/>
    </source>
</evidence>
<dbReference type="NCBIfam" id="NF006689">
    <property type="entry name" value="PRK09237.1"/>
    <property type="match status" value="1"/>
</dbReference>
<evidence type="ECO:0000256" key="2">
    <source>
        <dbReference type="PIRSR" id="PIRSR039004-2"/>
    </source>
</evidence>
<feature type="binding site" description="via carbamate group" evidence="1">
    <location>
        <position position="179"/>
    </location>
    <ligand>
        <name>Zn(2+)</name>
        <dbReference type="ChEBI" id="CHEBI:29105"/>
        <label>2</label>
    </ligand>
</feature>
<feature type="site" description="Transition state stabilizer" evidence="3">
    <location>
        <position position="181"/>
    </location>
</feature>
<feature type="binding site" description="via carbamate group" evidence="1">
    <location>
        <position position="179"/>
    </location>
    <ligand>
        <name>Zn(2+)</name>
        <dbReference type="ChEBI" id="CHEBI:29105"/>
        <label>1</label>
    </ligand>
</feature>
<protein>
    <submittedName>
        <fullName evidence="4">Dihydroorotase</fullName>
    </submittedName>
</protein>
<evidence type="ECO:0000256" key="1">
    <source>
        <dbReference type="PIRSR" id="PIRSR039004-1"/>
    </source>
</evidence>
<keyword evidence="1" id="KW-0479">Metal-binding</keyword>
<feature type="binding site" evidence="1">
    <location>
        <position position="78"/>
    </location>
    <ligand>
        <name>Zn(2+)</name>
        <dbReference type="ChEBI" id="CHEBI:29105"/>
        <label>1</label>
    </ligand>
</feature>
<dbReference type="InterPro" id="IPR020043">
    <property type="entry name" value="Deacetylase_Atu3266-like"/>
</dbReference>
<evidence type="ECO:0000313" key="4">
    <source>
        <dbReference type="EMBL" id="SDS47682.1"/>
    </source>
</evidence>
<dbReference type="AlphaFoldDB" id="A0A1H1SIA1"/>
<dbReference type="Gene3D" id="3.20.20.140">
    <property type="entry name" value="Metal-dependent hydrolases"/>
    <property type="match status" value="1"/>
</dbReference>
<dbReference type="GO" id="GO:0016810">
    <property type="term" value="F:hydrolase activity, acting on carbon-nitrogen (but not peptide) bonds"/>
    <property type="evidence" value="ECO:0007669"/>
    <property type="project" value="InterPro"/>
</dbReference>
<dbReference type="RefSeq" id="WP_146687230.1">
    <property type="nucleotide sequence ID" value="NZ_LT629750.1"/>
</dbReference>
<feature type="binding site" evidence="1">
    <location>
        <position position="235"/>
    </location>
    <ligand>
        <name>Zn(2+)</name>
        <dbReference type="ChEBI" id="CHEBI:29105"/>
        <label>2</label>
    </ligand>
</feature>
<dbReference type="InterPro" id="IPR032466">
    <property type="entry name" value="Metal_Hydrolase"/>
</dbReference>